<evidence type="ECO:0000256" key="5">
    <source>
        <dbReference type="ARBA" id="ARBA00022771"/>
    </source>
</evidence>
<feature type="compositionally biased region" description="Low complexity" evidence="10">
    <location>
        <begin position="26"/>
        <end position="35"/>
    </location>
</feature>
<dbReference type="FunFam" id="3.30.160.60:FF:000125">
    <property type="entry name" value="Putative zinc finger protein 143"/>
    <property type="match status" value="1"/>
</dbReference>
<feature type="compositionally biased region" description="Polar residues" evidence="10">
    <location>
        <begin position="941"/>
        <end position="959"/>
    </location>
</feature>
<feature type="transmembrane region" description="Helical" evidence="11">
    <location>
        <begin position="584"/>
        <end position="601"/>
    </location>
</feature>
<feature type="compositionally biased region" description="Polar residues" evidence="10">
    <location>
        <begin position="996"/>
        <end position="1016"/>
    </location>
</feature>
<dbReference type="OrthoDB" id="654211at2759"/>
<feature type="domain" description="C2H2-type" evidence="12">
    <location>
        <begin position="834"/>
        <end position="859"/>
    </location>
</feature>
<dbReference type="FunFam" id="3.30.160.60:FF:002343">
    <property type="entry name" value="Zinc finger protein 33A"/>
    <property type="match status" value="1"/>
</dbReference>
<feature type="region of interest" description="Disordered" evidence="10">
    <location>
        <begin position="685"/>
        <end position="740"/>
    </location>
</feature>
<evidence type="ECO:0008006" key="16">
    <source>
        <dbReference type="Google" id="ProtNLM"/>
    </source>
</evidence>
<feature type="transmembrane region" description="Helical" evidence="11">
    <location>
        <begin position="380"/>
        <end position="399"/>
    </location>
</feature>
<feature type="compositionally biased region" description="Basic and acidic residues" evidence="10">
    <location>
        <begin position="132"/>
        <end position="171"/>
    </location>
</feature>
<feature type="transmembrane region" description="Helical" evidence="11">
    <location>
        <begin position="451"/>
        <end position="472"/>
    </location>
</feature>
<gene>
    <name evidence="14" type="ORF">E3P99_01017</name>
</gene>
<feature type="region of interest" description="Disordered" evidence="10">
    <location>
        <begin position="853"/>
        <end position="902"/>
    </location>
</feature>
<feature type="transmembrane region" description="Helical" evidence="11">
    <location>
        <begin position="224"/>
        <end position="243"/>
    </location>
</feature>
<dbReference type="EMBL" id="SPNW01000011">
    <property type="protein sequence ID" value="TIA91604.1"/>
    <property type="molecule type" value="Genomic_DNA"/>
</dbReference>
<dbReference type="GO" id="GO:0000981">
    <property type="term" value="F:DNA-binding transcription factor activity, RNA polymerase II-specific"/>
    <property type="evidence" value="ECO:0007669"/>
    <property type="project" value="UniProtKB-ARBA"/>
</dbReference>
<feature type="domain" description="C2H2-type" evidence="12">
    <location>
        <begin position="806"/>
        <end position="833"/>
    </location>
</feature>
<evidence type="ECO:0000256" key="4">
    <source>
        <dbReference type="ARBA" id="ARBA00022737"/>
    </source>
</evidence>
<dbReference type="InterPro" id="IPR011701">
    <property type="entry name" value="MFS"/>
</dbReference>
<proteinExistence type="predicted"/>
<dbReference type="FunFam" id="3.30.160.60:FF:000072">
    <property type="entry name" value="zinc finger protein 143 isoform X1"/>
    <property type="match status" value="1"/>
</dbReference>
<dbReference type="PROSITE" id="PS50157">
    <property type="entry name" value="ZINC_FINGER_C2H2_2"/>
    <property type="match status" value="4"/>
</dbReference>
<comment type="subcellular location">
    <subcellularLocation>
        <location evidence="1">Membrane</location>
        <topology evidence="1">Multi-pass membrane protein</topology>
    </subcellularLocation>
</comment>
<evidence type="ECO:0000256" key="9">
    <source>
        <dbReference type="PROSITE-ProRule" id="PRU00042"/>
    </source>
</evidence>
<feature type="transmembrane region" description="Helical" evidence="11">
    <location>
        <begin position="344"/>
        <end position="364"/>
    </location>
</feature>
<reference evidence="14 15" key="1">
    <citation type="submission" date="2019-03" db="EMBL/GenBank/DDBJ databases">
        <title>Sequencing 23 genomes of Wallemia ichthyophaga.</title>
        <authorList>
            <person name="Gostincar C."/>
        </authorList>
    </citation>
    <scope>NUCLEOTIDE SEQUENCE [LARGE SCALE GENOMIC DNA]</scope>
    <source>
        <strain evidence="14 15">EXF-5753</strain>
    </source>
</reference>
<evidence type="ECO:0000259" key="12">
    <source>
        <dbReference type="PROSITE" id="PS50157"/>
    </source>
</evidence>
<dbReference type="GO" id="GO:0022857">
    <property type="term" value="F:transmembrane transporter activity"/>
    <property type="evidence" value="ECO:0007669"/>
    <property type="project" value="InterPro"/>
</dbReference>
<organism evidence="14 15">
    <name type="scientific">Wallemia hederae</name>
    <dbReference type="NCBI Taxonomy" id="1540922"/>
    <lineage>
        <taxon>Eukaryota</taxon>
        <taxon>Fungi</taxon>
        <taxon>Dikarya</taxon>
        <taxon>Basidiomycota</taxon>
        <taxon>Wallemiomycotina</taxon>
        <taxon>Wallemiomycetes</taxon>
        <taxon>Wallemiales</taxon>
        <taxon>Wallemiaceae</taxon>
        <taxon>Wallemia</taxon>
    </lineage>
</organism>
<dbReference type="PANTHER" id="PTHR23501:SF189">
    <property type="entry name" value="DRUG TRANSPORTER, PUTATIVE (AFU_ORTHOLOGUE AFUA_4G03920)-RELATED"/>
    <property type="match status" value="1"/>
</dbReference>
<feature type="region of interest" description="Disordered" evidence="10">
    <location>
        <begin position="926"/>
        <end position="979"/>
    </location>
</feature>
<name>A0A4T0FV28_9BASI</name>
<dbReference type="InterPro" id="IPR020846">
    <property type="entry name" value="MFS_dom"/>
</dbReference>
<feature type="region of interest" description="Disordered" evidence="10">
    <location>
        <begin position="17"/>
        <end position="173"/>
    </location>
</feature>
<dbReference type="PROSITE" id="PS50850">
    <property type="entry name" value="MFS"/>
    <property type="match status" value="1"/>
</dbReference>
<evidence type="ECO:0000313" key="14">
    <source>
        <dbReference type="EMBL" id="TIA91604.1"/>
    </source>
</evidence>
<evidence type="ECO:0000256" key="8">
    <source>
        <dbReference type="ARBA" id="ARBA00023136"/>
    </source>
</evidence>
<comment type="caution">
    <text evidence="14">The sequence shown here is derived from an EMBL/GenBank/DDBJ whole genome shotgun (WGS) entry which is preliminary data.</text>
</comment>
<dbReference type="Gene3D" id="3.30.160.60">
    <property type="entry name" value="Classic Zinc Finger"/>
    <property type="match status" value="4"/>
</dbReference>
<keyword evidence="4" id="KW-0677">Repeat</keyword>
<dbReference type="InterPro" id="IPR036259">
    <property type="entry name" value="MFS_trans_sf"/>
</dbReference>
<dbReference type="Pfam" id="PF07690">
    <property type="entry name" value="MFS_1"/>
    <property type="match status" value="1"/>
</dbReference>
<feature type="compositionally biased region" description="Low complexity" evidence="10">
    <location>
        <begin position="54"/>
        <end position="63"/>
    </location>
</feature>
<dbReference type="Gene3D" id="1.20.1250.20">
    <property type="entry name" value="MFS general substrate transporter like domains"/>
    <property type="match status" value="1"/>
</dbReference>
<dbReference type="InterPro" id="IPR013087">
    <property type="entry name" value="Znf_C2H2_type"/>
</dbReference>
<feature type="transmembrane region" description="Helical" evidence="11">
    <location>
        <begin position="255"/>
        <end position="279"/>
    </location>
</feature>
<dbReference type="GO" id="GO:0000978">
    <property type="term" value="F:RNA polymerase II cis-regulatory region sequence-specific DNA binding"/>
    <property type="evidence" value="ECO:0007669"/>
    <property type="project" value="UniProtKB-ARBA"/>
</dbReference>
<keyword evidence="2 11" id="KW-0812">Transmembrane</keyword>
<dbReference type="PANTHER" id="PTHR23501">
    <property type="entry name" value="MAJOR FACILITATOR SUPERFAMILY"/>
    <property type="match status" value="1"/>
</dbReference>
<feature type="transmembrane region" description="Helical" evidence="11">
    <location>
        <begin position="183"/>
        <end position="204"/>
    </location>
</feature>
<dbReference type="GO" id="GO:0005886">
    <property type="term" value="C:plasma membrane"/>
    <property type="evidence" value="ECO:0007669"/>
    <property type="project" value="TreeGrafter"/>
</dbReference>
<feature type="region of interest" description="Disordered" evidence="10">
    <location>
        <begin position="994"/>
        <end position="1016"/>
    </location>
</feature>
<evidence type="ECO:0000256" key="2">
    <source>
        <dbReference type="ARBA" id="ARBA00022692"/>
    </source>
</evidence>
<accession>A0A4T0FV28</accession>
<keyword evidence="15" id="KW-1185">Reference proteome</keyword>
<feature type="compositionally biased region" description="Low complexity" evidence="10">
    <location>
        <begin position="867"/>
        <end position="876"/>
    </location>
</feature>
<dbReference type="CDD" id="cd17502">
    <property type="entry name" value="MFS_Azr1_MDR_like"/>
    <property type="match status" value="1"/>
</dbReference>
<sequence>MNHVLIIANTQSTLSEMLESHSDSAPHMPIHCSSHSPPPSSGNPDNDISGTAQSSSGKHSISSQDVQRELTTHGPDNSVRSVPLSHHSEAKDWQRSNSGSGDGDTHSAQDTQQVTERTSESHTAHSIHTTHSRSDHPDDAEKADTVVGNDNDKNDDNNGEEVVEKEKRTDGLDDQTNLMPKKLVIVVFIGVSASLFCSLLDQTIVSTILPDIASEFQAAGQANWVATSYLLTSTAVITFWSRLSDLIGRKWVLQINLIIFFFGSMACALSTNITMLIGFRALAGLGGGGILNNVMVIISDIVSLRERGKVSGWSGYKVFSSHDRSSTKLTPYSGVFSSTIGWKWAFWINLPLTGIAIIVVQFFLPFKPLTGNYREKLKRIDYIGTLLILASTTLVLLSLNWGGNEYAWDSGVVIALLVVGVFLMAVFIFVEGSRFIDLPILPMYLFRDISVSASYTCTFFSGLIFYGALYFLPQYLQVVEGFTPLRSGVVLLGRIDIDAKWVEHKCNMSKTGKYRINIWSGFAVWTVGLGLFTMLSPSTDVANFVGYSVISGVGAGNTFQTTLISVQAAVKRQDLAVATGGRNFIRLLGGTIGLALCDVILRNTLIVGLRGVGTSEGVIEEISKDPTRIRNVDGIDASQVLSIYCDGIRNIFILFTAASGASFLISLLIRHFALDRPDDKILKQEGKEWSEQRKQRKQDKRAEASRKAAEMDITNLVNKDVNRKAHHSHSAASNSSSKEVNQHKPFQCTYGNCTKAFARRSDLQRHLRIHLNERPFACPIDGCGKTFIQRSALTVHIRVHTGERPHSCEQCSKAFSDSSSLARHRRIHTGKRPYKCPIQGCNKSFCRKTTLTKHTKRNHQLQLVDRSPSPSLSAKAPSPPPQQQQQQPQLTIPHAPSNIQNVHPTECIPITQPSLYSLSMEQKPGYMHSPPIPQLAAPTYPNDSPTNSTVFSSPTTPSYPHQHPDFLYAQPPPPPPQAFSYYESTSPFLYVEHAQSKQQPSYNHQSQLLTPPQSADPSNYGNFAYVPPPLASVDDFAYPLVPPSPPLTGYSNTHFDEHTYHHESYPSHPNVLTGLGLDLVQDDE</sequence>
<evidence type="ECO:0000256" key="1">
    <source>
        <dbReference type="ARBA" id="ARBA00004141"/>
    </source>
</evidence>
<feature type="transmembrane region" description="Helical" evidence="11">
    <location>
        <begin position="651"/>
        <end position="673"/>
    </location>
</feature>
<protein>
    <recommendedName>
        <fullName evidence="16">Major facilitator superfamily (MFS) profile domain-containing protein</fullName>
    </recommendedName>
</protein>
<dbReference type="SMART" id="SM00355">
    <property type="entry name" value="ZnF_C2H2"/>
    <property type="match status" value="4"/>
</dbReference>
<feature type="domain" description="C2H2-type" evidence="12">
    <location>
        <begin position="776"/>
        <end position="805"/>
    </location>
</feature>
<feature type="domain" description="C2H2-type" evidence="12">
    <location>
        <begin position="746"/>
        <end position="775"/>
    </location>
</feature>
<dbReference type="SUPFAM" id="SSF103473">
    <property type="entry name" value="MFS general substrate transporter"/>
    <property type="match status" value="1"/>
</dbReference>
<keyword evidence="8 11" id="KW-0472">Membrane</keyword>
<keyword evidence="7 11" id="KW-1133">Transmembrane helix</keyword>
<dbReference type="GO" id="GO:0008270">
    <property type="term" value="F:zinc ion binding"/>
    <property type="evidence" value="ECO:0007669"/>
    <property type="project" value="UniProtKB-KW"/>
</dbReference>
<evidence type="ECO:0000256" key="10">
    <source>
        <dbReference type="SAM" id="MobiDB-lite"/>
    </source>
</evidence>
<dbReference type="Pfam" id="PF00096">
    <property type="entry name" value="zf-C2H2"/>
    <property type="match status" value="4"/>
</dbReference>
<evidence type="ECO:0000256" key="11">
    <source>
        <dbReference type="SAM" id="Phobius"/>
    </source>
</evidence>
<dbReference type="Proteomes" id="UP000310189">
    <property type="component" value="Unassembled WGS sequence"/>
</dbReference>
<feature type="compositionally biased region" description="Polar residues" evidence="10">
    <location>
        <begin position="106"/>
        <end position="116"/>
    </location>
</feature>
<evidence type="ECO:0000256" key="3">
    <source>
        <dbReference type="ARBA" id="ARBA00022723"/>
    </source>
</evidence>
<feature type="transmembrane region" description="Helical" evidence="11">
    <location>
        <begin position="516"/>
        <end position="535"/>
    </location>
</feature>
<evidence type="ECO:0000259" key="13">
    <source>
        <dbReference type="PROSITE" id="PS50850"/>
    </source>
</evidence>
<dbReference type="InterPro" id="IPR036236">
    <property type="entry name" value="Znf_C2H2_sf"/>
</dbReference>
<dbReference type="PROSITE" id="PS00028">
    <property type="entry name" value="ZINC_FINGER_C2H2_1"/>
    <property type="match status" value="4"/>
</dbReference>
<keyword evidence="6" id="KW-0862">Zinc</keyword>
<keyword evidence="3" id="KW-0479">Metal-binding</keyword>
<dbReference type="SUPFAM" id="SSF57667">
    <property type="entry name" value="beta-beta-alpha zinc fingers"/>
    <property type="match status" value="2"/>
</dbReference>
<evidence type="ECO:0000256" key="7">
    <source>
        <dbReference type="ARBA" id="ARBA00022989"/>
    </source>
</evidence>
<feature type="domain" description="Major facilitator superfamily (MFS) profile" evidence="13">
    <location>
        <begin position="187"/>
        <end position="674"/>
    </location>
</feature>
<feature type="compositionally biased region" description="Basic and acidic residues" evidence="10">
    <location>
        <begin position="700"/>
        <end position="710"/>
    </location>
</feature>
<evidence type="ECO:0000313" key="15">
    <source>
        <dbReference type="Proteomes" id="UP000310189"/>
    </source>
</evidence>
<feature type="compositionally biased region" description="Polar residues" evidence="10">
    <location>
        <begin position="42"/>
        <end position="53"/>
    </location>
</feature>
<evidence type="ECO:0000256" key="6">
    <source>
        <dbReference type="ARBA" id="ARBA00022833"/>
    </source>
</evidence>
<keyword evidence="5 9" id="KW-0863">Zinc-finger</keyword>
<dbReference type="AlphaFoldDB" id="A0A4T0FV28"/>
<feature type="transmembrane region" description="Helical" evidence="11">
    <location>
        <begin position="411"/>
        <end position="430"/>
    </location>
</feature>